<evidence type="ECO:0000256" key="1">
    <source>
        <dbReference type="SAM" id="MobiDB-lite"/>
    </source>
</evidence>
<proteinExistence type="predicted"/>
<feature type="compositionally biased region" description="Basic residues" evidence="1">
    <location>
        <begin position="37"/>
        <end position="46"/>
    </location>
</feature>
<evidence type="ECO:0000313" key="2">
    <source>
        <dbReference type="EMBL" id="WAR15424.1"/>
    </source>
</evidence>
<gene>
    <name evidence="2" type="ORF">MAR_005529</name>
</gene>
<accession>A0ABY7F3R1</accession>
<feature type="non-terminal residue" evidence="2">
    <location>
        <position position="105"/>
    </location>
</feature>
<keyword evidence="3" id="KW-1185">Reference proteome</keyword>
<protein>
    <submittedName>
        <fullName evidence="2">Uncharacterized protein</fullName>
    </submittedName>
</protein>
<organism evidence="2 3">
    <name type="scientific">Mya arenaria</name>
    <name type="common">Soft-shell clam</name>
    <dbReference type="NCBI Taxonomy" id="6604"/>
    <lineage>
        <taxon>Eukaryota</taxon>
        <taxon>Metazoa</taxon>
        <taxon>Spiralia</taxon>
        <taxon>Lophotrochozoa</taxon>
        <taxon>Mollusca</taxon>
        <taxon>Bivalvia</taxon>
        <taxon>Autobranchia</taxon>
        <taxon>Heteroconchia</taxon>
        <taxon>Euheterodonta</taxon>
        <taxon>Imparidentia</taxon>
        <taxon>Neoheterodontei</taxon>
        <taxon>Myida</taxon>
        <taxon>Myoidea</taxon>
        <taxon>Myidae</taxon>
        <taxon>Mya</taxon>
    </lineage>
</organism>
<feature type="region of interest" description="Disordered" evidence="1">
    <location>
        <begin position="27"/>
        <end position="105"/>
    </location>
</feature>
<evidence type="ECO:0000313" key="3">
    <source>
        <dbReference type="Proteomes" id="UP001164746"/>
    </source>
</evidence>
<dbReference type="Proteomes" id="UP001164746">
    <property type="component" value="Chromosome 9"/>
</dbReference>
<sequence>MQLFAELAYFLKIDAENCSDKMLFHGNISSDAMNNNNHHHHHHHVGRHESTSSNGSYRSNGAPGGLHSPGTPLTGGASSLVIPQPLKPPQQKLPNKSIQCKMCDQ</sequence>
<reference evidence="2" key="1">
    <citation type="submission" date="2022-11" db="EMBL/GenBank/DDBJ databases">
        <title>Centuries of genome instability and evolution in soft-shell clam transmissible cancer (bioRxiv).</title>
        <authorList>
            <person name="Hart S.F.M."/>
            <person name="Yonemitsu M.A."/>
            <person name="Giersch R.M."/>
            <person name="Beal B.F."/>
            <person name="Arriagada G."/>
            <person name="Davis B.W."/>
            <person name="Ostrander E.A."/>
            <person name="Goff S.P."/>
            <person name="Metzger M.J."/>
        </authorList>
    </citation>
    <scope>NUCLEOTIDE SEQUENCE</scope>
    <source>
        <strain evidence="2">MELC-2E11</strain>
        <tissue evidence="2">Siphon/mantle</tissue>
    </source>
</reference>
<name>A0ABY7F3R1_MYAAR</name>
<dbReference type="EMBL" id="CP111020">
    <property type="protein sequence ID" value="WAR15424.1"/>
    <property type="molecule type" value="Genomic_DNA"/>
</dbReference>